<organism evidence="2 3">
    <name type="scientific">Chlorella ohadii</name>
    <dbReference type="NCBI Taxonomy" id="2649997"/>
    <lineage>
        <taxon>Eukaryota</taxon>
        <taxon>Viridiplantae</taxon>
        <taxon>Chlorophyta</taxon>
        <taxon>core chlorophytes</taxon>
        <taxon>Trebouxiophyceae</taxon>
        <taxon>Chlorellales</taxon>
        <taxon>Chlorellaceae</taxon>
        <taxon>Chlorella clade</taxon>
        <taxon>Chlorella</taxon>
    </lineage>
</organism>
<evidence type="ECO:0000256" key="1">
    <source>
        <dbReference type="SAM" id="MobiDB-lite"/>
    </source>
</evidence>
<feature type="compositionally biased region" description="Low complexity" evidence="1">
    <location>
        <begin position="1"/>
        <end position="15"/>
    </location>
</feature>
<dbReference type="InterPro" id="IPR012674">
    <property type="entry name" value="Calycin"/>
</dbReference>
<evidence type="ECO:0000313" key="3">
    <source>
        <dbReference type="Proteomes" id="UP001205105"/>
    </source>
</evidence>
<feature type="region of interest" description="Disordered" evidence="1">
    <location>
        <begin position="1"/>
        <end position="46"/>
    </location>
</feature>
<keyword evidence="3" id="KW-1185">Reference proteome</keyword>
<proteinExistence type="predicted"/>
<dbReference type="AlphaFoldDB" id="A0AAD5DWB5"/>
<accession>A0AAD5DWB5</accession>
<feature type="compositionally biased region" description="Polar residues" evidence="1">
    <location>
        <begin position="26"/>
        <end position="36"/>
    </location>
</feature>
<gene>
    <name evidence="2" type="ORF">COHA_001274</name>
</gene>
<comment type="caution">
    <text evidence="2">The sequence shown here is derived from an EMBL/GenBank/DDBJ whole genome shotgun (WGS) entry which is preliminary data.</text>
</comment>
<evidence type="ECO:0000313" key="2">
    <source>
        <dbReference type="EMBL" id="KAI7845230.1"/>
    </source>
</evidence>
<dbReference type="Proteomes" id="UP001205105">
    <property type="component" value="Unassembled WGS sequence"/>
</dbReference>
<name>A0AAD5DWB5_9CHLO</name>
<dbReference type="SUPFAM" id="SSF50814">
    <property type="entry name" value="Lipocalins"/>
    <property type="match status" value="1"/>
</dbReference>
<dbReference type="EMBL" id="JADXDR010000020">
    <property type="protein sequence ID" value="KAI7845230.1"/>
    <property type="molecule type" value="Genomic_DNA"/>
</dbReference>
<sequence length="376" mass="39461">MSYATGAAKPPAARADTGRPAASFWRPQQRSVTSKTRGVAAERQERRLKAVETAAAEAATAAEATTAAPPPADTWAAFAAAVSGEWEGVTASFGPDGSPIQLPEYYVPQAYRDWGVELFDWQSQSSMLADEGGLTATDRRMMPTVGCEADAIAYTQDARQLFSTGPAGPPPTVAADGSYSTGPFDVSAADCHKAAFEACLMLPCQPGGQQHRLRLVHNLARLGAERRWQLQDVELHWERYDSPYRGKLELSGCGGGMKAFATGEPLAADALAGAWVASGVRWTADASSSSSSSSDGTALQAEAVAGEQWSAEGLEPLLLHPLRAWSCCRACGEGGSDISLAAGVLRDEAGTSMALATRRLVGGRLAAVELLTLTRA</sequence>
<reference evidence="2" key="1">
    <citation type="submission" date="2020-11" db="EMBL/GenBank/DDBJ databases">
        <title>Chlorella ohadii genome sequencing and assembly.</title>
        <authorList>
            <person name="Murik O."/>
            <person name="Treves H."/>
            <person name="Kedem I."/>
            <person name="Shotland Y."/>
            <person name="Kaplan A."/>
        </authorList>
    </citation>
    <scope>NUCLEOTIDE SEQUENCE</scope>
    <source>
        <strain evidence="2">1</strain>
    </source>
</reference>
<protein>
    <submittedName>
        <fullName evidence="2">Uncharacterized protein</fullName>
    </submittedName>
</protein>